<evidence type="ECO:0000313" key="1">
    <source>
        <dbReference type="EMBL" id="KAH7833764.1"/>
    </source>
</evidence>
<keyword evidence="2" id="KW-1185">Reference proteome</keyword>
<comment type="caution">
    <text evidence="1">The sequence shown here is derived from an EMBL/GenBank/DDBJ whole genome shotgun (WGS) entry which is preliminary data.</text>
</comment>
<protein>
    <submittedName>
        <fullName evidence="1">Uncharacterized protein</fullName>
    </submittedName>
</protein>
<name>A0ACB7WZA7_9ERIC</name>
<proteinExistence type="predicted"/>
<evidence type="ECO:0000313" key="2">
    <source>
        <dbReference type="Proteomes" id="UP000828048"/>
    </source>
</evidence>
<dbReference type="EMBL" id="CM037152">
    <property type="protein sequence ID" value="KAH7833764.1"/>
    <property type="molecule type" value="Genomic_DNA"/>
</dbReference>
<dbReference type="Proteomes" id="UP000828048">
    <property type="component" value="Chromosome 2"/>
</dbReference>
<reference evidence="1 2" key="1">
    <citation type="journal article" date="2021" name="Hortic Res">
        <title>High-quality reference genome and annotation aids understanding of berry development for evergreen blueberry (Vaccinium darrowii).</title>
        <authorList>
            <person name="Yu J."/>
            <person name="Hulse-Kemp A.M."/>
            <person name="Babiker E."/>
            <person name="Staton M."/>
        </authorList>
    </citation>
    <scope>NUCLEOTIDE SEQUENCE [LARGE SCALE GENOMIC DNA]</scope>
    <source>
        <strain evidence="2">cv. NJ 8807/NJ 8810</strain>
        <tissue evidence="1">Young leaf</tissue>
    </source>
</reference>
<sequence length="456" mass="51834">MSNSDTTNPESNDFQVDSTISIEETTKKRTYTRKKANKQIASLDKNGNIEEVTHGHDCNGKGDNAEKIPKLQDADKLEKRNTGRKRSAVLASHTQQEILQGSLEIKKKRRNKSMQEQSSIAILEKESTEKSSQNYPKPSKEEEIAKGIITINQLRPYDRNWTIKITILRRGLVEPYSNSKGSGNMWKLILMDEQGTRIQTILFNDVIKQFEQTFLKENSYIISDGLVKPVNAQYANVHKEFELILMNNTRVENAKLEITLNNFPYEFTSFEDLQHAGHNDIVDVLGMVVNVEQLSSIKKTGGVGTMIKRNVTLLNSRSEVIILTLWGDLAKNEGEVLEHMSTEKPAIAVSKAKVTTYSAEKLVGCTISEFIGVLNKEGENNKFYKHLINCYGGRYMFFTRVDTANDKDRREGKVVVQEIFKQKESSEAEKEFSEDKKESIVNLKETLPKAIKIDRD</sequence>
<accession>A0ACB7WZA7</accession>
<organism evidence="1 2">
    <name type="scientific">Vaccinium darrowii</name>
    <dbReference type="NCBI Taxonomy" id="229202"/>
    <lineage>
        <taxon>Eukaryota</taxon>
        <taxon>Viridiplantae</taxon>
        <taxon>Streptophyta</taxon>
        <taxon>Embryophyta</taxon>
        <taxon>Tracheophyta</taxon>
        <taxon>Spermatophyta</taxon>
        <taxon>Magnoliopsida</taxon>
        <taxon>eudicotyledons</taxon>
        <taxon>Gunneridae</taxon>
        <taxon>Pentapetalae</taxon>
        <taxon>asterids</taxon>
        <taxon>Ericales</taxon>
        <taxon>Ericaceae</taxon>
        <taxon>Vaccinioideae</taxon>
        <taxon>Vaccinieae</taxon>
        <taxon>Vaccinium</taxon>
    </lineage>
</organism>
<gene>
    <name evidence="1" type="ORF">Vadar_009463</name>
</gene>